<evidence type="ECO:0000259" key="1">
    <source>
        <dbReference type="Pfam" id="PF21149"/>
    </source>
</evidence>
<dbReference type="SUPFAM" id="SSF50129">
    <property type="entry name" value="GroES-like"/>
    <property type="match status" value="1"/>
</dbReference>
<dbReference type="Proteomes" id="UP000078200">
    <property type="component" value="Unassembled WGS sequence"/>
</dbReference>
<dbReference type="Gene3D" id="3.40.50.720">
    <property type="entry name" value="NAD(P)-binding Rossmann-like Domain"/>
    <property type="match status" value="1"/>
</dbReference>
<accession>A0A1A9UN44</accession>
<dbReference type="Gene3D" id="3.90.180.10">
    <property type="entry name" value="Medium-chain alcohol dehydrogenases, catalytic domain"/>
    <property type="match status" value="1"/>
</dbReference>
<proteinExistence type="predicted"/>
<protein>
    <recommendedName>
        <fullName evidence="1">Fatty acid synthase pseudo-KR domain-containing protein</fullName>
    </recommendedName>
</protein>
<dbReference type="STRING" id="7395.A0A1A9UN44"/>
<dbReference type="Pfam" id="PF21149">
    <property type="entry name" value="FAS_pseudo-KR"/>
    <property type="match status" value="1"/>
</dbReference>
<sequence length="231" mass="25634">MIAELPVENTGEVIVLLQYVGSKKPSVEPIAVEVSTGDKQLTWITQLQKYINNKTPTIVYACNEKLNGLIGLVNCLRKEPDGHLITGFFINDKSAPAFNINEPFYATQYALGLAVNVYQNGKWGSYRHLLLTLEDKIAPRKDHVYGNALQRGDLSSLRWIEGPFNPKICDIKIAYSSLNFRDIMLATGRLAVELFGDSRLDQNCVLGLEYSGIHTKTGRRIMSMVAKGGVG</sequence>
<dbReference type="EnsemblMetazoa" id="GAUT010058-RA">
    <property type="protein sequence ID" value="GAUT010058-PA"/>
    <property type="gene ID" value="GAUT010058"/>
</dbReference>
<feature type="domain" description="Fatty acid synthase pseudo-KR" evidence="1">
    <location>
        <begin position="41"/>
        <end position="131"/>
    </location>
</feature>
<reference evidence="2" key="1">
    <citation type="submission" date="2020-05" db="UniProtKB">
        <authorList>
            <consortium name="EnsemblMetazoa"/>
        </authorList>
    </citation>
    <scope>IDENTIFICATION</scope>
    <source>
        <strain evidence="2">TTRI</strain>
    </source>
</reference>
<evidence type="ECO:0000313" key="3">
    <source>
        <dbReference type="Proteomes" id="UP000078200"/>
    </source>
</evidence>
<dbReference type="AlphaFoldDB" id="A0A1A9UN44"/>
<keyword evidence="3" id="KW-1185">Reference proteome</keyword>
<dbReference type="InterPro" id="IPR049391">
    <property type="entry name" value="FAS_pseudo-KR"/>
</dbReference>
<organism evidence="2 3">
    <name type="scientific">Glossina austeni</name>
    <name type="common">Savannah tsetse fly</name>
    <dbReference type="NCBI Taxonomy" id="7395"/>
    <lineage>
        <taxon>Eukaryota</taxon>
        <taxon>Metazoa</taxon>
        <taxon>Ecdysozoa</taxon>
        <taxon>Arthropoda</taxon>
        <taxon>Hexapoda</taxon>
        <taxon>Insecta</taxon>
        <taxon>Pterygota</taxon>
        <taxon>Neoptera</taxon>
        <taxon>Endopterygota</taxon>
        <taxon>Diptera</taxon>
        <taxon>Brachycera</taxon>
        <taxon>Muscomorpha</taxon>
        <taxon>Hippoboscoidea</taxon>
        <taxon>Glossinidae</taxon>
        <taxon>Glossina</taxon>
    </lineage>
</organism>
<name>A0A1A9UN44_GLOAU</name>
<evidence type="ECO:0000313" key="2">
    <source>
        <dbReference type="EnsemblMetazoa" id="GAUT010058-PA"/>
    </source>
</evidence>
<dbReference type="VEuPathDB" id="VectorBase:GAUT010058"/>
<dbReference type="InterPro" id="IPR011032">
    <property type="entry name" value="GroES-like_sf"/>
</dbReference>